<sequence>MFSRPRQNVSIVEYAQRLRDEREQKRSNLDERHRHLFDIIATRLGIERTEVEDNVLDSQNSHIMDQFFISDGTQYLVFFYQEPEPENNQNGADSYRPGLSPYAVRTGTNTQKPTKPKVIIADLQEQSLRGICLCFLRNSKKTVISGQNIVNEVFFYTFECNTDPLLQALSRSIADIYLPYLQTSETTWGKLTGSDNNQMIKVDFISRLNNFVATLNSAQESINERILLKPCDKIDLTQIQNTADYISIASNSESLASIEETMKIWIKQMEQVLAESEQIRREADNIGPRAELDYWKKRMTKFNFLLDQIKGQDVKAVLTILQTAKSKLIQQWKLLDGKITDAANEAKDNVRYLYTLEKFCEPLYNSDPVGMLECIPGLINAVRMIHSISRYYNTSERMTSLFVKITNQMITTSKMYITENHTQTVWSQDQAHLISKLRDCIKLNDEYQRCFQSTKNKLASNPSERPFDFSEMYIFGKFDSFVRRCEKIIDMFGTINLYSHLADSKIEGISPFFSKFNMIITSMKKKDYDFLDQRKQDVDSDLDDFRRSIADLHSNINEFLDKYFNAIRNTERSLTALKRFEKLHLPNIGLNEKYAKILQQYSKDLDSVAKIYQKNSKEPLISRDLPPTAGRIMWARQLYMRIQQPMDIFVANKTILQYPEAKKIIKNYNQL</sequence>
<accession>A0A8S2WZ73</accession>
<feature type="non-terminal residue" evidence="3">
    <location>
        <position position="1"/>
    </location>
</feature>
<organism evidence="3 4">
    <name type="scientific">Rotaria magnacalcarata</name>
    <dbReference type="NCBI Taxonomy" id="392030"/>
    <lineage>
        <taxon>Eukaryota</taxon>
        <taxon>Metazoa</taxon>
        <taxon>Spiralia</taxon>
        <taxon>Gnathifera</taxon>
        <taxon>Rotifera</taxon>
        <taxon>Eurotatoria</taxon>
        <taxon>Bdelloidea</taxon>
        <taxon>Philodinida</taxon>
        <taxon>Philodinidae</taxon>
        <taxon>Rotaria</taxon>
    </lineage>
</organism>
<protein>
    <recommendedName>
        <fullName evidence="2">Dynein heavy chain tail domain-containing protein</fullName>
    </recommendedName>
</protein>
<evidence type="ECO:0000313" key="3">
    <source>
        <dbReference type="EMBL" id="CAF4466759.1"/>
    </source>
</evidence>
<proteinExistence type="predicted"/>
<dbReference type="GO" id="GO:0051959">
    <property type="term" value="F:dynein light intermediate chain binding"/>
    <property type="evidence" value="ECO:0007669"/>
    <property type="project" value="InterPro"/>
</dbReference>
<name>A0A8S2WZ73_9BILA</name>
<dbReference type="InterPro" id="IPR026983">
    <property type="entry name" value="DHC"/>
</dbReference>
<dbReference type="Pfam" id="PF08385">
    <property type="entry name" value="DHC_N1"/>
    <property type="match status" value="1"/>
</dbReference>
<dbReference type="AlphaFoldDB" id="A0A8S2WZ73"/>
<reference evidence="3" key="1">
    <citation type="submission" date="2021-02" db="EMBL/GenBank/DDBJ databases">
        <authorList>
            <person name="Nowell W R."/>
        </authorList>
    </citation>
    <scope>NUCLEOTIDE SEQUENCE</scope>
</reference>
<comment type="caution">
    <text evidence="3">The sequence shown here is derived from an EMBL/GenBank/DDBJ whole genome shotgun (WGS) entry which is preliminary data.</text>
</comment>
<dbReference type="GO" id="GO:0005858">
    <property type="term" value="C:axonemal dynein complex"/>
    <property type="evidence" value="ECO:0007669"/>
    <property type="project" value="TreeGrafter"/>
</dbReference>
<evidence type="ECO:0000259" key="2">
    <source>
        <dbReference type="Pfam" id="PF08385"/>
    </source>
</evidence>
<feature type="coiled-coil region" evidence="1">
    <location>
        <begin position="255"/>
        <end position="286"/>
    </location>
</feature>
<keyword evidence="1" id="KW-0175">Coiled coil</keyword>
<dbReference type="InterPro" id="IPR013594">
    <property type="entry name" value="Dynein_heavy_tail"/>
</dbReference>
<dbReference type="GO" id="GO:0007018">
    <property type="term" value="P:microtubule-based movement"/>
    <property type="evidence" value="ECO:0007669"/>
    <property type="project" value="InterPro"/>
</dbReference>
<gene>
    <name evidence="3" type="ORF">SMN809_LOCUS33396</name>
</gene>
<dbReference type="PANTHER" id="PTHR46532:SF13">
    <property type="entry name" value="CYTOPLASMIC DYNEIN 1 HEAVY CHAIN 1"/>
    <property type="match status" value="1"/>
</dbReference>
<feature type="domain" description="Dynein heavy chain tail" evidence="2">
    <location>
        <begin position="256"/>
        <end position="671"/>
    </location>
</feature>
<dbReference type="EMBL" id="CAJOBI010073019">
    <property type="protein sequence ID" value="CAF4466759.1"/>
    <property type="molecule type" value="Genomic_DNA"/>
</dbReference>
<evidence type="ECO:0000256" key="1">
    <source>
        <dbReference type="SAM" id="Coils"/>
    </source>
</evidence>
<dbReference type="GO" id="GO:0045505">
    <property type="term" value="F:dynein intermediate chain binding"/>
    <property type="evidence" value="ECO:0007669"/>
    <property type="project" value="InterPro"/>
</dbReference>
<dbReference type="Proteomes" id="UP000676336">
    <property type="component" value="Unassembled WGS sequence"/>
</dbReference>
<evidence type="ECO:0000313" key="4">
    <source>
        <dbReference type="Proteomes" id="UP000676336"/>
    </source>
</evidence>
<dbReference type="PANTHER" id="PTHR46532">
    <property type="entry name" value="MALE FERTILITY FACTOR KL5"/>
    <property type="match status" value="1"/>
</dbReference>